<evidence type="ECO:0000313" key="3">
    <source>
        <dbReference type="Proteomes" id="UP000233350"/>
    </source>
</evidence>
<dbReference type="AlphaFoldDB" id="A0A2N3PJY1"/>
<dbReference type="InterPro" id="IPR000836">
    <property type="entry name" value="PRTase_dom"/>
</dbReference>
<gene>
    <name evidence="2" type="ORF">BCM31_07300</name>
</gene>
<dbReference type="InterPro" id="IPR029057">
    <property type="entry name" value="PRTase-like"/>
</dbReference>
<proteinExistence type="predicted"/>
<keyword evidence="3" id="KW-1185">Reference proteome</keyword>
<dbReference type="Proteomes" id="UP000233350">
    <property type="component" value="Unassembled WGS sequence"/>
</dbReference>
<feature type="domain" description="Phosphoribosyltransferase" evidence="1">
    <location>
        <begin position="141"/>
        <end position="188"/>
    </location>
</feature>
<dbReference type="SUPFAM" id="SSF53271">
    <property type="entry name" value="PRTase-like"/>
    <property type="match status" value="1"/>
</dbReference>
<protein>
    <submittedName>
        <fullName evidence="2">Transformation system protein</fullName>
    </submittedName>
</protein>
<accession>A0A2N3PJY1</accession>
<evidence type="ECO:0000313" key="2">
    <source>
        <dbReference type="EMBL" id="PKT81459.1"/>
    </source>
</evidence>
<evidence type="ECO:0000259" key="1">
    <source>
        <dbReference type="Pfam" id="PF00156"/>
    </source>
</evidence>
<dbReference type="CDD" id="cd06223">
    <property type="entry name" value="PRTases_typeI"/>
    <property type="match status" value="1"/>
</dbReference>
<name>A0A2N3PJY1_9HELI</name>
<dbReference type="RefSeq" id="WP_006802793.1">
    <property type="nucleotide sequence ID" value="NZ_CABKOI010000020.1"/>
</dbReference>
<dbReference type="STRING" id="556267.HWAG_01097"/>
<dbReference type="Gene3D" id="3.40.50.2020">
    <property type="match status" value="1"/>
</dbReference>
<comment type="caution">
    <text evidence="2">The sequence shown here is derived from an EMBL/GenBank/DDBJ whole genome shotgun (WGS) entry which is preliminary data.</text>
</comment>
<organism evidence="2 3">
    <name type="scientific">Helicobacter winghamensis</name>
    <dbReference type="NCBI Taxonomy" id="157268"/>
    <lineage>
        <taxon>Bacteria</taxon>
        <taxon>Pseudomonadati</taxon>
        <taxon>Campylobacterota</taxon>
        <taxon>Epsilonproteobacteria</taxon>
        <taxon>Campylobacterales</taxon>
        <taxon>Helicobacteraceae</taxon>
        <taxon>Helicobacter</taxon>
    </lineage>
</organism>
<dbReference type="GeneID" id="97290354"/>
<sequence>MRCLSCRRFSFKVLCKNCLDFVVLRRTCRDLKGFKVYGFFDYDSISFLLHSKYSVLGSKIYKELSRLVLEDLQTKEIAYNAYGVGIDDRISKQGYAHNAIFLHSLKGVGLKPMYRTLYLSNNIRYAGKSLKFREKNPREFILKREVKDREIVLVDDIVTSGLTLLSAKEFLEKHGAKVLYALVLADANTS</sequence>
<reference evidence="2 3" key="1">
    <citation type="submission" date="2016-07" db="EMBL/GenBank/DDBJ databases">
        <title>Detection of Helicobacter winghamensis from caecal content of red fox (Vulpes vulpes).</title>
        <authorList>
            <person name="Zanoni R.G."/>
            <person name="Florio D."/>
            <person name="Caffara M."/>
            <person name="Renzi M."/>
            <person name="Parisi A."/>
            <person name="Pasquali F."/>
            <person name="Manfreda G."/>
        </authorList>
    </citation>
    <scope>NUCLEOTIDE SEQUENCE [LARGE SCALE GENOMIC DNA]</scope>
    <source>
        <strain evidence="2 3">295_13</strain>
    </source>
</reference>
<dbReference type="EMBL" id="MBPK01000022">
    <property type="protein sequence ID" value="PKT81459.1"/>
    <property type="molecule type" value="Genomic_DNA"/>
</dbReference>
<dbReference type="OrthoDB" id="5342812at2"/>
<dbReference type="Pfam" id="PF00156">
    <property type="entry name" value="Pribosyltran"/>
    <property type="match status" value="1"/>
</dbReference>